<feature type="transmembrane region" description="Helical" evidence="13">
    <location>
        <begin position="41"/>
        <end position="63"/>
    </location>
</feature>
<keyword evidence="16" id="KW-1185">Reference proteome</keyword>
<proteinExistence type="inferred from homology"/>
<dbReference type="PANTHER" id="PTHR45768">
    <property type="entry name" value="E3 UBIQUITIN-PROTEIN LIGASE RNF13-LIKE"/>
    <property type="match status" value="1"/>
</dbReference>
<evidence type="ECO:0000313" key="16">
    <source>
        <dbReference type="Proteomes" id="UP000826271"/>
    </source>
</evidence>
<evidence type="ECO:0000256" key="9">
    <source>
        <dbReference type="ARBA" id="ARBA00022989"/>
    </source>
</evidence>
<evidence type="ECO:0000256" key="4">
    <source>
        <dbReference type="ARBA" id="ARBA00022692"/>
    </source>
</evidence>
<evidence type="ECO:0000256" key="3">
    <source>
        <dbReference type="ARBA" id="ARBA00022679"/>
    </source>
</evidence>
<keyword evidence="9 13" id="KW-1133">Transmembrane helix</keyword>
<dbReference type="InterPro" id="IPR013083">
    <property type="entry name" value="Znf_RING/FYVE/PHD"/>
</dbReference>
<comment type="caution">
    <text evidence="15">The sequence shown here is derived from an EMBL/GenBank/DDBJ whole genome shotgun (WGS) entry which is preliminary data.</text>
</comment>
<dbReference type="PROSITE" id="PS50089">
    <property type="entry name" value="ZF_RING_2"/>
    <property type="match status" value="1"/>
</dbReference>
<dbReference type="Pfam" id="PF13639">
    <property type="entry name" value="zf-RING_2"/>
    <property type="match status" value="1"/>
</dbReference>
<keyword evidence="8" id="KW-0862">Zinc</keyword>
<evidence type="ECO:0000256" key="11">
    <source>
        <dbReference type="ARBA" id="ARBA00024209"/>
    </source>
</evidence>
<name>A0AAV6XEE1_9LAMI</name>
<evidence type="ECO:0000256" key="2">
    <source>
        <dbReference type="ARBA" id="ARBA00004906"/>
    </source>
</evidence>
<keyword evidence="6 12" id="KW-0863">Zinc-finger</keyword>
<dbReference type="InterPro" id="IPR001841">
    <property type="entry name" value="Znf_RING"/>
</dbReference>
<keyword evidence="10 13" id="KW-0472">Membrane</keyword>
<dbReference type="GO" id="GO:0016020">
    <property type="term" value="C:membrane"/>
    <property type="evidence" value="ECO:0007669"/>
    <property type="project" value="UniProtKB-SubCell"/>
</dbReference>
<comment type="pathway">
    <text evidence="2">Protein modification; protein ubiquitination.</text>
</comment>
<evidence type="ECO:0000313" key="15">
    <source>
        <dbReference type="EMBL" id="KAG8380844.1"/>
    </source>
</evidence>
<gene>
    <name evidence="15" type="ORF">BUALT_Bualt06G0058700</name>
</gene>
<evidence type="ECO:0000256" key="8">
    <source>
        <dbReference type="ARBA" id="ARBA00022833"/>
    </source>
</evidence>
<protein>
    <recommendedName>
        <fullName evidence="14">RING-type domain-containing protein</fullName>
    </recommendedName>
</protein>
<keyword evidence="5" id="KW-0479">Metal-binding</keyword>
<evidence type="ECO:0000256" key="6">
    <source>
        <dbReference type="ARBA" id="ARBA00022771"/>
    </source>
</evidence>
<dbReference type="Proteomes" id="UP000826271">
    <property type="component" value="Unassembled WGS sequence"/>
</dbReference>
<comment type="subcellular location">
    <subcellularLocation>
        <location evidence="1">Membrane</location>
        <topology evidence="1">Single-pass membrane protein</topology>
    </subcellularLocation>
</comment>
<dbReference type="GO" id="GO:0008270">
    <property type="term" value="F:zinc ion binding"/>
    <property type="evidence" value="ECO:0007669"/>
    <property type="project" value="UniProtKB-KW"/>
</dbReference>
<evidence type="ECO:0000256" key="13">
    <source>
        <dbReference type="SAM" id="Phobius"/>
    </source>
</evidence>
<keyword evidence="7" id="KW-0833">Ubl conjugation pathway</keyword>
<dbReference type="EMBL" id="WHWC01000006">
    <property type="protein sequence ID" value="KAG8380844.1"/>
    <property type="molecule type" value="Genomic_DNA"/>
</dbReference>
<dbReference type="SMART" id="SM00184">
    <property type="entry name" value="RING"/>
    <property type="match status" value="1"/>
</dbReference>
<dbReference type="Gene3D" id="3.30.40.10">
    <property type="entry name" value="Zinc/RING finger domain, C3HC4 (zinc finger)"/>
    <property type="match status" value="1"/>
</dbReference>
<evidence type="ECO:0000259" key="14">
    <source>
        <dbReference type="PROSITE" id="PS50089"/>
    </source>
</evidence>
<evidence type="ECO:0000256" key="12">
    <source>
        <dbReference type="PROSITE-ProRule" id="PRU00175"/>
    </source>
</evidence>
<dbReference type="AlphaFoldDB" id="A0AAV6XEE1"/>
<evidence type="ECO:0000256" key="7">
    <source>
        <dbReference type="ARBA" id="ARBA00022786"/>
    </source>
</evidence>
<dbReference type="GO" id="GO:0016740">
    <property type="term" value="F:transferase activity"/>
    <property type="evidence" value="ECO:0007669"/>
    <property type="project" value="UniProtKB-KW"/>
</dbReference>
<feature type="domain" description="RING-type" evidence="14">
    <location>
        <begin position="118"/>
        <end position="160"/>
    </location>
</feature>
<accession>A0AAV6XEE1</accession>
<sequence length="169" mass="19048">MTLHRLLRKMETPRDSPQPFHWQWHYAEFDDSNFQIRGRTLFFIVVLFSVILLVALLFLYARWVCRFGPPAPPTTSTSPAQLALAPPPPPRRGLDPAAINNLPIVLLKNSVADSEAECCICLGIFGDGDKVKVLPPCRHCFHSECVDKWLTTHSSCPLCRSSLRVDSHV</sequence>
<evidence type="ECO:0000256" key="1">
    <source>
        <dbReference type="ARBA" id="ARBA00004167"/>
    </source>
</evidence>
<organism evidence="15 16">
    <name type="scientific">Buddleja alternifolia</name>
    <dbReference type="NCBI Taxonomy" id="168488"/>
    <lineage>
        <taxon>Eukaryota</taxon>
        <taxon>Viridiplantae</taxon>
        <taxon>Streptophyta</taxon>
        <taxon>Embryophyta</taxon>
        <taxon>Tracheophyta</taxon>
        <taxon>Spermatophyta</taxon>
        <taxon>Magnoliopsida</taxon>
        <taxon>eudicotyledons</taxon>
        <taxon>Gunneridae</taxon>
        <taxon>Pentapetalae</taxon>
        <taxon>asterids</taxon>
        <taxon>lamiids</taxon>
        <taxon>Lamiales</taxon>
        <taxon>Scrophulariaceae</taxon>
        <taxon>Buddlejeae</taxon>
        <taxon>Buddleja</taxon>
    </lineage>
</organism>
<reference evidence="15" key="1">
    <citation type="submission" date="2019-10" db="EMBL/GenBank/DDBJ databases">
        <authorList>
            <person name="Zhang R."/>
            <person name="Pan Y."/>
            <person name="Wang J."/>
            <person name="Ma R."/>
            <person name="Yu S."/>
        </authorList>
    </citation>
    <scope>NUCLEOTIDE SEQUENCE</scope>
    <source>
        <strain evidence="15">LA-IB0</strain>
        <tissue evidence="15">Leaf</tissue>
    </source>
</reference>
<keyword evidence="3" id="KW-0808">Transferase</keyword>
<keyword evidence="4 13" id="KW-0812">Transmembrane</keyword>
<evidence type="ECO:0000256" key="10">
    <source>
        <dbReference type="ARBA" id="ARBA00023136"/>
    </source>
</evidence>
<dbReference type="PANTHER" id="PTHR45768:SF18">
    <property type="entry name" value="RING-H2 FINGER PROTEIN ATL47-RELATED"/>
    <property type="match status" value="1"/>
</dbReference>
<evidence type="ECO:0000256" key="5">
    <source>
        <dbReference type="ARBA" id="ARBA00022723"/>
    </source>
</evidence>
<dbReference type="SUPFAM" id="SSF57850">
    <property type="entry name" value="RING/U-box"/>
    <property type="match status" value="1"/>
</dbReference>
<comment type="similarity">
    <text evidence="11">Belongs to the RING-type zinc finger family. ATL subfamily.</text>
</comment>
<dbReference type="CDD" id="cd16461">
    <property type="entry name" value="RING-H2_EL5-like"/>
    <property type="match status" value="1"/>
</dbReference>